<evidence type="ECO:0000256" key="1">
    <source>
        <dbReference type="ARBA" id="ARBA00004141"/>
    </source>
</evidence>
<dbReference type="PANTHER" id="PTHR11972">
    <property type="entry name" value="NADPH OXIDASE"/>
    <property type="match status" value="1"/>
</dbReference>
<evidence type="ECO:0000259" key="10">
    <source>
        <dbReference type="Pfam" id="PF08030"/>
    </source>
</evidence>
<organism evidence="11 12">
    <name type="scientific">Coccomyxa viridis</name>
    <dbReference type="NCBI Taxonomy" id="1274662"/>
    <lineage>
        <taxon>Eukaryota</taxon>
        <taxon>Viridiplantae</taxon>
        <taxon>Chlorophyta</taxon>
        <taxon>core chlorophytes</taxon>
        <taxon>Trebouxiophyceae</taxon>
        <taxon>Trebouxiophyceae incertae sedis</taxon>
        <taxon>Coccomyxaceae</taxon>
        <taxon>Coccomyxa</taxon>
    </lineage>
</organism>
<keyword evidence="5 7" id="KW-0472">Membrane</keyword>
<gene>
    <name evidence="11" type="primary">g10079</name>
    <name evidence="11" type="ORF">VP750_LOCUS9071</name>
</gene>
<feature type="transmembrane region" description="Helical" evidence="7">
    <location>
        <begin position="204"/>
        <end position="222"/>
    </location>
</feature>
<reference evidence="11 12" key="1">
    <citation type="submission" date="2024-06" db="EMBL/GenBank/DDBJ databases">
        <authorList>
            <person name="Kraege A."/>
            <person name="Thomma B."/>
        </authorList>
    </citation>
    <scope>NUCLEOTIDE SEQUENCE [LARGE SCALE GENOMIC DNA]</scope>
</reference>
<feature type="transmembrane region" description="Helical" evidence="7">
    <location>
        <begin position="242"/>
        <end position="260"/>
    </location>
</feature>
<dbReference type="Gene3D" id="3.40.50.80">
    <property type="entry name" value="Nucleotide-binding domain of ferredoxin-NADP reductase (FNR) module"/>
    <property type="match status" value="1"/>
</dbReference>
<dbReference type="CDD" id="cd06186">
    <property type="entry name" value="NOX_Duox_like_FAD_NADP"/>
    <property type="match status" value="1"/>
</dbReference>
<feature type="transmembrane region" description="Helical" evidence="7">
    <location>
        <begin position="97"/>
        <end position="118"/>
    </location>
</feature>
<feature type="domain" description="Ferric oxidoreductase" evidence="8">
    <location>
        <begin position="162"/>
        <end position="282"/>
    </location>
</feature>
<feature type="transmembrane region" description="Helical" evidence="7">
    <location>
        <begin position="181"/>
        <end position="197"/>
    </location>
</feature>
<feature type="transmembrane region" description="Helical" evidence="7">
    <location>
        <begin position="17"/>
        <end position="39"/>
    </location>
</feature>
<feature type="transmembrane region" description="Helical" evidence="7">
    <location>
        <begin position="513"/>
        <end position="535"/>
    </location>
</feature>
<proteinExistence type="predicted"/>
<dbReference type="PANTHER" id="PTHR11972:SF69">
    <property type="entry name" value="FERRIC REDUCTION OXIDASE 6-RELATED"/>
    <property type="match status" value="1"/>
</dbReference>
<evidence type="ECO:0000313" key="11">
    <source>
        <dbReference type="EMBL" id="CAL5227165.1"/>
    </source>
</evidence>
<keyword evidence="3 7" id="KW-1133">Transmembrane helix</keyword>
<dbReference type="Pfam" id="PF08022">
    <property type="entry name" value="FAD_binding_8"/>
    <property type="match status" value="1"/>
</dbReference>
<dbReference type="InterPro" id="IPR013112">
    <property type="entry name" value="FAD-bd_8"/>
</dbReference>
<sequence length="683" mass="75618">MGAGNVFRQCVRYVLQLLLLVTVGLFLVYLSAISLNAWWLSRAQELLGEHLNFPYLSPYVAKRFDKADKYFAFPLSEDLALAVYRIAQYELGPRQFWWWWCGGLKVYDAVAVALWFALNILCIQQRVCLELPGLQETIRKAGGVSAGWTRKMAYLGTVSGALGWAATLDIMLMFFPVPRSTFLHWLLGTTFPAFIRYHRWLGHGTVAVLTLHGWGYWALWLWEGIYPRGLYWDAYGSNMLSGGLSWAAGAALWFTSLSFIRRKYFEVFYRTHIIAFVAFMVFGFIHHYQLWAYTMPGLILYLLDVTFRIAQQAYPEVYVSSNGISPLQWHPFTAIPGEQAFSMVSIIKQYGKWTGQLMDRLKNGEMTVRVDGPYGDSGERPAWLKHPVLVIFAGGIGVTPVLGIIQDLNRRRQAAKEAGQHVESQVPTHVHLFFSARAQPELNLLQSDIISEARTLGWLIVDLYLSGRQPAESAPAKAPPSPMSTSSADSDSGKHQPYARTTLPPYHFGNLHWACAHVAAFAGAVLGGVGTWAYAVKGKSFHHPRGVHDWTIGAVLAAASGLGCMVAAALVIAPAHIFHSMRMRKLSREGKGGTPDQAAAGIGEGDVEKSNMKLPKAHTGRPPVHDLLASLCGQHAAEASITVIAAGPQKMVESVALACSSRNDKLGLRGTPYLDVKQYTYSL</sequence>
<feature type="transmembrane region" description="Helical" evidence="7">
    <location>
        <begin position="153"/>
        <end position="175"/>
    </location>
</feature>
<evidence type="ECO:0000256" key="3">
    <source>
        <dbReference type="ARBA" id="ARBA00022989"/>
    </source>
</evidence>
<dbReference type="InterPro" id="IPR013130">
    <property type="entry name" value="Fe3_Rdtase_TM_dom"/>
</dbReference>
<dbReference type="Pfam" id="PF08030">
    <property type="entry name" value="NAD_binding_6"/>
    <property type="match status" value="1"/>
</dbReference>
<evidence type="ECO:0000256" key="2">
    <source>
        <dbReference type="ARBA" id="ARBA00022692"/>
    </source>
</evidence>
<evidence type="ECO:0000313" key="12">
    <source>
        <dbReference type="Proteomes" id="UP001497392"/>
    </source>
</evidence>
<keyword evidence="2 7" id="KW-0812">Transmembrane</keyword>
<evidence type="ECO:0000256" key="7">
    <source>
        <dbReference type="SAM" id="Phobius"/>
    </source>
</evidence>
<comment type="subcellular location">
    <subcellularLocation>
        <location evidence="1">Membrane</location>
        <topology evidence="1">Multi-pass membrane protein</topology>
    </subcellularLocation>
</comment>
<keyword evidence="4" id="KW-0560">Oxidoreductase</keyword>
<evidence type="ECO:0000256" key="6">
    <source>
        <dbReference type="SAM" id="MobiDB-lite"/>
    </source>
</evidence>
<dbReference type="SUPFAM" id="SSF52343">
    <property type="entry name" value="Ferredoxin reductase-like, C-terminal NADP-linked domain"/>
    <property type="match status" value="1"/>
</dbReference>
<evidence type="ECO:0000256" key="5">
    <source>
        <dbReference type="ARBA" id="ARBA00023136"/>
    </source>
</evidence>
<accession>A0ABP1G4K6</accession>
<feature type="domain" description="FAD-binding 8" evidence="9">
    <location>
        <begin position="317"/>
        <end position="376"/>
    </location>
</feature>
<feature type="transmembrane region" description="Helical" evidence="7">
    <location>
        <begin position="386"/>
        <end position="405"/>
    </location>
</feature>
<feature type="region of interest" description="Disordered" evidence="6">
    <location>
        <begin position="471"/>
        <end position="498"/>
    </location>
</feature>
<evidence type="ECO:0000259" key="8">
    <source>
        <dbReference type="Pfam" id="PF01794"/>
    </source>
</evidence>
<keyword evidence="12" id="KW-1185">Reference proteome</keyword>
<dbReference type="Proteomes" id="UP001497392">
    <property type="component" value="Unassembled WGS sequence"/>
</dbReference>
<feature type="transmembrane region" description="Helical" evidence="7">
    <location>
        <begin position="555"/>
        <end position="578"/>
    </location>
</feature>
<name>A0ABP1G4K6_9CHLO</name>
<dbReference type="InterPro" id="IPR013121">
    <property type="entry name" value="Fe_red_NAD-bd_6"/>
</dbReference>
<evidence type="ECO:0000256" key="4">
    <source>
        <dbReference type="ARBA" id="ARBA00023002"/>
    </source>
</evidence>
<dbReference type="InterPro" id="IPR050369">
    <property type="entry name" value="RBOH/FRE"/>
</dbReference>
<dbReference type="Pfam" id="PF01794">
    <property type="entry name" value="Ferric_reduct"/>
    <property type="match status" value="1"/>
</dbReference>
<evidence type="ECO:0000259" key="9">
    <source>
        <dbReference type="Pfam" id="PF08022"/>
    </source>
</evidence>
<dbReference type="EMBL" id="CAXHTA020000017">
    <property type="protein sequence ID" value="CAL5227165.1"/>
    <property type="molecule type" value="Genomic_DNA"/>
</dbReference>
<dbReference type="SFLD" id="SFLDS00052">
    <property type="entry name" value="Ferric_Reductase_Domain"/>
    <property type="match status" value="2"/>
</dbReference>
<protein>
    <submittedName>
        <fullName evidence="11">G10079 protein</fullName>
    </submittedName>
</protein>
<feature type="transmembrane region" description="Helical" evidence="7">
    <location>
        <begin position="267"/>
        <end position="288"/>
    </location>
</feature>
<dbReference type="InterPro" id="IPR039261">
    <property type="entry name" value="FNR_nucleotide-bd"/>
</dbReference>
<comment type="caution">
    <text evidence="11">The sequence shown here is derived from an EMBL/GenBank/DDBJ whole genome shotgun (WGS) entry which is preliminary data.</text>
</comment>
<feature type="domain" description="Ferric reductase NAD binding" evidence="10">
    <location>
        <begin position="388"/>
        <end position="659"/>
    </location>
</feature>